<dbReference type="Gene3D" id="3.50.30.50">
    <property type="entry name" value="Putative cyclase"/>
    <property type="match status" value="1"/>
</dbReference>
<name>A0ABQ8W2L7_PENCH</name>
<keyword evidence="3" id="KW-1185">Reference proteome</keyword>
<dbReference type="Proteomes" id="UP001220256">
    <property type="component" value="Unassembled WGS sequence"/>
</dbReference>
<evidence type="ECO:0000256" key="1">
    <source>
        <dbReference type="ARBA" id="ARBA00007865"/>
    </source>
</evidence>
<dbReference type="PANTHER" id="PTHR34861:SF11">
    <property type="entry name" value="CYCLASE"/>
    <property type="match status" value="1"/>
</dbReference>
<dbReference type="SUPFAM" id="SSF102198">
    <property type="entry name" value="Putative cyclase"/>
    <property type="match status" value="1"/>
</dbReference>
<dbReference type="InterPro" id="IPR037175">
    <property type="entry name" value="KFase_sf"/>
</dbReference>
<dbReference type="EMBL" id="JAPVEB010000012">
    <property type="protein sequence ID" value="KAJ5253473.1"/>
    <property type="molecule type" value="Genomic_DNA"/>
</dbReference>
<protein>
    <recommendedName>
        <fullName evidence="4">Cyclase</fullName>
    </recommendedName>
</protein>
<gene>
    <name evidence="2" type="ORF">N7505_012136</name>
</gene>
<comment type="caution">
    <text evidence="2">The sequence shown here is derived from an EMBL/GenBank/DDBJ whole genome shotgun (WGS) entry which is preliminary data.</text>
</comment>
<accession>A0ABQ8W2L7</accession>
<organism evidence="2 3">
    <name type="scientific">Penicillium chrysogenum</name>
    <name type="common">Penicillium notatum</name>
    <dbReference type="NCBI Taxonomy" id="5076"/>
    <lineage>
        <taxon>Eukaryota</taxon>
        <taxon>Fungi</taxon>
        <taxon>Dikarya</taxon>
        <taxon>Ascomycota</taxon>
        <taxon>Pezizomycotina</taxon>
        <taxon>Eurotiomycetes</taxon>
        <taxon>Eurotiomycetidae</taxon>
        <taxon>Eurotiales</taxon>
        <taxon>Aspergillaceae</taxon>
        <taxon>Penicillium</taxon>
        <taxon>Penicillium chrysogenum species complex</taxon>
    </lineage>
</organism>
<comment type="similarity">
    <text evidence="1">Belongs to the Cyclase 1 superfamily.</text>
</comment>
<sequence length="345" mass="38649">MAKPDDDAVISFDSLPLDPAGPRGNAWGRFGKDDQLGTLNLLTPERIVEAAKEIRTGVRISLDWPLSMPSHPSFNRHPFKQEIVLRNPNCVYDDILTFNSQGSTQWDGFRHYGVLWSVYDEFEIIAYWLTVLANQKSRQFYNGHTTEEIESSDTIGIHSICEHGGITGRGVLLDYAEWATTNSITISALESEAITLDNLKRVVKDHNLNFQKGAILFIRSGFTAAYNKLDNQQRKDLALRSSPDFSGVEATEGMVRWLWEHQFSAVAGDAPSFERAPIRGAHADPNFNLHEWVLAGWGTPIGEMFDLEKLSEHCKANERYSFFLSSMPLKVIGGVASPPNAFAIF</sequence>
<dbReference type="PANTHER" id="PTHR34861">
    <property type="match status" value="1"/>
</dbReference>
<dbReference type="Pfam" id="PF04199">
    <property type="entry name" value="Cyclase"/>
    <property type="match status" value="1"/>
</dbReference>
<evidence type="ECO:0000313" key="2">
    <source>
        <dbReference type="EMBL" id="KAJ5253473.1"/>
    </source>
</evidence>
<evidence type="ECO:0000313" key="3">
    <source>
        <dbReference type="Proteomes" id="UP001220256"/>
    </source>
</evidence>
<reference evidence="2 3" key="1">
    <citation type="journal article" date="2023" name="IMA Fungus">
        <title>Comparative genomic study of the Penicillium genus elucidates a diverse pangenome and 15 lateral gene transfer events.</title>
        <authorList>
            <person name="Petersen C."/>
            <person name="Sorensen T."/>
            <person name="Nielsen M.R."/>
            <person name="Sondergaard T.E."/>
            <person name="Sorensen J.L."/>
            <person name="Fitzpatrick D.A."/>
            <person name="Frisvad J.C."/>
            <person name="Nielsen K.L."/>
        </authorList>
    </citation>
    <scope>NUCLEOTIDE SEQUENCE [LARGE SCALE GENOMIC DNA]</scope>
    <source>
        <strain evidence="2 3">IBT 3361</strain>
    </source>
</reference>
<evidence type="ECO:0008006" key="4">
    <source>
        <dbReference type="Google" id="ProtNLM"/>
    </source>
</evidence>
<dbReference type="InterPro" id="IPR007325">
    <property type="entry name" value="KFase/CYL"/>
</dbReference>
<proteinExistence type="inferred from homology"/>